<dbReference type="GO" id="GO:0003700">
    <property type="term" value="F:DNA-binding transcription factor activity"/>
    <property type="evidence" value="ECO:0007669"/>
    <property type="project" value="InterPro"/>
</dbReference>
<dbReference type="PANTHER" id="PTHR33164:SF43">
    <property type="entry name" value="HTH-TYPE TRANSCRIPTIONAL REPRESSOR YETL"/>
    <property type="match status" value="1"/>
</dbReference>
<evidence type="ECO:0000256" key="4">
    <source>
        <dbReference type="SAM" id="MobiDB-lite"/>
    </source>
</evidence>
<dbReference type="GO" id="GO:0003677">
    <property type="term" value="F:DNA binding"/>
    <property type="evidence" value="ECO:0007669"/>
    <property type="project" value="UniProtKB-KW"/>
</dbReference>
<dbReference type="InterPro" id="IPR036390">
    <property type="entry name" value="WH_DNA-bd_sf"/>
</dbReference>
<gene>
    <name evidence="6" type="ORF">DVA86_03845</name>
</gene>
<dbReference type="InterPro" id="IPR036388">
    <property type="entry name" value="WH-like_DNA-bd_sf"/>
</dbReference>
<dbReference type="PANTHER" id="PTHR33164">
    <property type="entry name" value="TRANSCRIPTIONAL REGULATOR, MARR FAMILY"/>
    <property type="match status" value="1"/>
</dbReference>
<keyword evidence="2" id="KW-0238">DNA-binding</keyword>
<accession>A0A345XZK7</accession>
<reference evidence="6 7" key="1">
    <citation type="submission" date="2018-07" db="EMBL/GenBank/DDBJ databases">
        <title>Draft genome of the type strain Streptomyces armeniacus ATCC 15676.</title>
        <authorList>
            <person name="Labana P."/>
            <person name="Gosse J.T."/>
            <person name="Boddy C.N."/>
        </authorList>
    </citation>
    <scope>NUCLEOTIDE SEQUENCE [LARGE SCALE GENOMIC DNA]</scope>
    <source>
        <strain evidence="6 7">ATCC 15676</strain>
    </source>
</reference>
<evidence type="ECO:0000313" key="6">
    <source>
        <dbReference type="EMBL" id="AXK37073.1"/>
    </source>
</evidence>
<evidence type="ECO:0000256" key="3">
    <source>
        <dbReference type="ARBA" id="ARBA00023163"/>
    </source>
</evidence>
<dbReference type="KEGG" id="sarm:DVA86_03845"/>
<dbReference type="PROSITE" id="PS50995">
    <property type="entry name" value="HTH_MARR_2"/>
    <property type="match status" value="1"/>
</dbReference>
<sequence>MMRRGVAERGLTTARAGLLWVLFHGGPMTQRALATRLRVTPRNVTGLLDALEADELVVRGPHPTDRRALLVSLTERGRALTTALRGGRDELAVALFGDIPGPRLEAFHTELETVLERLRAAGATPPRSPSEPARPHGRSD</sequence>
<dbReference type="InterPro" id="IPR023187">
    <property type="entry name" value="Tscrpt_reg_MarR-type_CS"/>
</dbReference>
<dbReference type="Pfam" id="PF01047">
    <property type="entry name" value="MarR"/>
    <property type="match status" value="1"/>
</dbReference>
<dbReference type="InterPro" id="IPR000835">
    <property type="entry name" value="HTH_MarR-typ"/>
</dbReference>
<feature type="region of interest" description="Disordered" evidence="4">
    <location>
        <begin position="119"/>
        <end position="140"/>
    </location>
</feature>
<dbReference type="GO" id="GO:0006950">
    <property type="term" value="P:response to stress"/>
    <property type="evidence" value="ECO:0007669"/>
    <property type="project" value="TreeGrafter"/>
</dbReference>
<keyword evidence="7" id="KW-1185">Reference proteome</keyword>
<dbReference type="Proteomes" id="UP000254425">
    <property type="component" value="Chromosome"/>
</dbReference>
<dbReference type="InterPro" id="IPR039422">
    <property type="entry name" value="MarR/SlyA-like"/>
</dbReference>
<dbReference type="PROSITE" id="PS01117">
    <property type="entry name" value="HTH_MARR_1"/>
    <property type="match status" value="1"/>
</dbReference>
<dbReference type="AlphaFoldDB" id="A0A345XZK7"/>
<organism evidence="6 7">
    <name type="scientific">Streptomyces armeniacus</name>
    <dbReference type="NCBI Taxonomy" id="83291"/>
    <lineage>
        <taxon>Bacteria</taxon>
        <taxon>Bacillati</taxon>
        <taxon>Actinomycetota</taxon>
        <taxon>Actinomycetes</taxon>
        <taxon>Kitasatosporales</taxon>
        <taxon>Streptomycetaceae</taxon>
        <taxon>Streptomyces</taxon>
    </lineage>
</organism>
<evidence type="ECO:0000256" key="2">
    <source>
        <dbReference type="ARBA" id="ARBA00023125"/>
    </source>
</evidence>
<keyword evidence="3" id="KW-0804">Transcription</keyword>
<dbReference type="SUPFAM" id="SSF46785">
    <property type="entry name" value="Winged helix' DNA-binding domain"/>
    <property type="match status" value="1"/>
</dbReference>
<feature type="domain" description="HTH marR-type" evidence="5">
    <location>
        <begin position="1"/>
        <end position="120"/>
    </location>
</feature>
<evidence type="ECO:0000256" key="1">
    <source>
        <dbReference type="ARBA" id="ARBA00023015"/>
    </source>
</evidence>
<name>A0A345XZK7_9ACTN</name>
<proteinExistence type="predicted"/>
<dbReference type="EMBL" id="CP031320">
    <property type="protein sequence ID" value="AXK37073.1"/>
    <property type="molecule type" value="Genomic_DNA"/>
</dbReference>
<dbReference type="SMART" id="SM00347">
    <property type="entry name" value="HTH_MARR"/>
    <property type="match status" value="1"/>
</dbReference>
<protein>
    <submittedName>
        <fullName evidence="6">MarR family transcriptional regulator</fullName>
    </submittedName>
</protein>
<keyword evidence="1" id="KW-0805">Transcription regulation</keyword>
<dbReference type="Gene3D" id="1.10.10.10">
    <property type="entry name" value="Winged helix-like DNA-binding domain superfamily/Winged helix DNA-binding domain"/>
    <property type="match status" value="1"/>
</dbReference>
<dbReference type="PRINTS" id="PR00598">
    <property type="entry name" value="HTHMARR"/>
</dbReference>
<evidence type="ECO:0000313" key="7">
    <source>
        <dbReference type="Proteomes" id="UP000254425"/>
    </source>
</evidence>
<evidence type="ECO:0000259" key="5">
    <source>
        <dbReference type="PROSITE" id="PS50995"/>
    </source>
</evidence>